<dbReference type="eggNOG" id="ENOG5033PKT">
    <property type="taxonomic scope" value="Bacteria"/>
</dbReference>
<proteinExistence type="predicted"/>
<name>A0A0H3CTR5_ENTCC</name>
<dbReference type="KEGG" id="enc:ECL_A272"/>
<keyword evidence="1" id="KW-0614">Plasmid</keyword>
<dbReference type="PATRIC" id="fig|716541.4.peg.224"/>
<dbReference type="EMBL" id="CP001919">
    <property type="protein sequence ID" value="ADF64957.1"/>
    <property type="molecule type" value="Genomic_DNA"/>
</dbReference>
<dbReference type="HOGENOM" id="CLU_1045324_0_0_6"/>
<geneLocation type="plasmid" evidence="1 2">
    <name>pECL_A</name>
</geneLocation>
<evidence type="ECO:0000313" key="1">
    <source>
        <dbReference type="EMBL" id="ADF64957.1"/>
    </source>
</evidence>
<gene>
    <name evidence="1" type="ordered locus">ECL_A272</name>
</gene>
<evidence type="ECO:0000313" key="2">
    <source>
        <dbReference type="Proteomes" id="UP000002363"/>
    </source>
</evidence>
<dbReference type="EnsemblBacteria" id="ADF64957">
    <property type="protein sequence ID" value="ADF64957"/>
    <property type="gene ID" value="ECL_A272"/>
</dbReference>
<dbReference type="AlphaFoldDB" id="A0A0H3CTR5"/>
<organism evidence="1 2">
    <name type="scientific">Enterobacter cloacae subsp. cloacae (strain ATCC 13047 / DSM 30054 / NBRC 13535 / NCTC 10005 / WDCM 00083 / NCDC 279-56)</name>
    <dbReference type="NCBI Taxonomy" id="716541"/>
    <lineage>
        <taxon>Bacteria</taxon>
        <taxon>Pseudomonadati</taxon>
        <taxon>Pseudomonadota</taxon>
        <taxon>Gammaproteobacteria</taxon>
        <taxon>Enterobacterales</taxon>
        <taxon>Enterobacteriaceae</taxon>
        <taxon>Enterobacter</taxon>
        <taxon>Enterobacter cloacae complex</taxon>
    </lineage>
</organism>
<dbReference type="Proteomes" id="UP000002363">
    <property type="component" value="Plasmid pECL_A"/>
</dbReference>
<sequence length="324" mass="37795">MNINGLRIQTNNNLSLAHNSLKRSLTIKVKLIFAVYFIKSISTQEALPMTEDMQPRSIETKFRKLLGTVNPHLILIDVAVKELLCKDESGRININRIEDVTKKHKNAKLKVAHLEIYKTSLYVTQSHIAFIYSCLESFLKDYISLSKKIYSDERSFNIDNVDILRRAIHHAHVNKINGKITHPKLNHNELSIYIDELDLKLLDYFRLVRNINAHSRENTNLWEEMFSESDLIKMSKKYKHEVNKEAELTIRDVILYSQVCQQVAHHICQKMLDIEKIAKSLCIKYKHLTGPRKDNAITKTLINNYLQDKDEVDRLRNAFNGWLA</sequence>
<accession>A0A0H3CTR5</accession>
<keyword evidence="2" id="KW-1185">Reference proteome</keyword>
<reference evidence="1 2" key="1">
    <citation type="journal article" date="2010" name="J. Bacteriol.">
        <title>Complete genome sequence of Enterobacter cloacae subsp. cloacae type strain ATCC 13047.</title>
        <authorList>
            <person name="Ren Y."/>
            <person name="Ren Y."/>
            <person name="Zhou Z."/>
            <person name="Guo X."/>
            <person name="Li Y."/>
            <person name="Feng L."/>
            <person name="Wang L."/>
        </authorList>
    </citation>
    <scope>NUCLEOTIDE SEQUENCE [LARGE SCALE GENOMIC DNA]</scope>
    <source>
        <strain evidence="2">ATCC 13047 / DSM 30054 / NBRC 13535 / NCTC 10005 / WDCM 00083 / NCDC 279-56</strain>
        <plasmid evidence="1">pECL_A</plasmid>
    </source>
</reference>
<protein>
    <submittedName>
        <fullName evidence="1">Uncharacterized protein</fullName>
    </submittedName>
</protein>